<name>A0ACB8RMD6_9AGAM</name>
<evidence type="ECO:0000313" key="1">
    <source>
        <dbReference type="EMBL" id="KAI0044775.1"/>
    </source>
</evidence>
<sequence>MKTRRKSKAAAAAAAEAENTDAEAAHSEAEGGGPSQIVDLSGELAATQREVEELRAEVEKRDIELEQAYQDKESSARELEIQLEETRVELEKVRLEREELRASRNTLQTQVSTLNSSHTVSSSELDVLKNRVEDTEREKRDLLGIVSRLKDDGAQRDEEVQSLRGKLKEVRTEYQTLETQLRELRSTESSTKFKLESLSQQLQLAQGDAERNSTELAAKSEEFAKYRHSKHAELTRLQSSHDALLQTHASSEGQLKALQTSYKSQEHQLSQALSRVQDLTGRLAEQEATYTSETAGLKRLVQMMEDREAQAKKIVDTIEAEWASVGAKAEKREAVLRDELDREKQRVEDAENRIEEMERILQKVNRGELPLPGAIGSVPSTPARGETPDLMTQGMMGLSPTVAMASRAQKTGKTFTEVYADYVRLEDEHAKLLQEYERMDRTLGQVLAQIEERAPVLAQQRAEYERLQSEANQLASQLADALVDRDAQAGLAKDAAQKLSKTSRENELLQKQLGDLGRQVQALTRQLARLQDPTIPSDEDMEVDDTTLPAENIDQVITNNLVLFRSIGGLQEQNQKLLGIVRELGAKMEAEERDYRDALEKEQSEAVREAHDAIQELQSQLESQRKTSDIKIQAYIKERDSLRLLLSRAEHAAGRPLELNGHASTAPASDSELAKELTEIQEQFAAYRTEMGLDSERLRDDYVASQREVAQLTAMLAKANAKVEVMNERHKSSQEQFKRQSRDVDDLQKRNQQLYDQYTRVDIECNRVTEDLIASNGRLEQLRNECANLRAEKHIWESVQGRLVEENKALSMERSHLSDLMSNVQKMHNDLERSGENDRRRLENQIQVLENQSQDLRSQLTQERDSIRHASLQKEVEIKELRASADRNTSELTKTREKLIEADTSRKHLEDRVADLSRQLQGNEEKLSVYERRGSTVAGAHQHPSGDATREQQLETQVAELSSALKVAEVDLATARSHIQQFQEISQASEAALSTLNATYDQYKASSEAQIMNSQAERDRLQEQLQSAEQTLVAAQEGLAESKRALEAERKEWLSDKKTLEDTIFGFTSSEKAFAEDRTSRESDVRAQEDRVKAAEDKYSREVVAHAEDIKAIEALKKRLSELQVSARDNITAAETAQAKLASSEASWSQQRQALDREITDLTARCTALTEQNNVLHQHLDTVSSQAARIREAADSSATANGDESIEDPDAKLSELRSVITYLRKEKEIVDMQLELSKQESARLKAQIGHLTHDLEDTRATLSEERERAVSTAATDAQHSELVDKIQQLNLLRESNATLRADSEAHAKRARELDARSKILTREIEPLREQVRTLQADLDAQKGHVSKLEDENRRWQERNAQLLSKYDRIDPAEVQALKNEIERLTAEKAAWETSSTSHDEKLKAEQAESTKMRAALQASREQYQRGMQGFKTRLGEVNNQKLQATEALKEAENQLKAVTAERDSLQASAASATPALPPKDLTDELQKLRDEVTRLEQALQEEKARVVPSSVPDLDVRLAQLTEERDKLLAEKASWTSPSMNGADQTSSTAWEAEKAELLKNRDEVTAEAQAAREEANKLKEEARGLKLANDKYSARIQEQARARQRAVEEQEATVKLAVEKATQELQAAASTSAPNEELLKKHTEELTALEARLRAEYDAALKTATEAAAANAPSATEDSKTAIAAAVAAKETELRAEQETLIAKAIESGRQEVQVKMKVKDAQLVRAQGRLKQLEAQLEEMKKAGLIPAADGSATSPQAAVPPAASSSSAHAPEATATATASTSTAPAARGGAPGGLPRRPTAGNVAGAAPERGRGRGRGVARGLTIRGTAPGSAGRGGGVSIAGAAAKRAREEGETGGEGALAKRLKSAEPAASASSGEGSVVAAAPAVPASAPGTSKPVTLQRNRVGPS</sequence>
<keyword evidence="2" id="KW-1185">Reference proteome</keyword>
<accession>A0ACB8RMD6</accession>
<reference evidence="1" key="2">
    <citation type="journal article" date="2022" name="New Phytol.">
        <title>Evolutionary transition to the ectomycorrhizal habit in the genomes of a hyperdiverse lineage of mushroom-forming fungi.</title>
        <authorList>
            <person name="Looney B."/>
            <person name="Miyauchi S."/>
            <person name="Morin E."/>
            <person name="Drula E."/>
            <person name="Courty P.E."/>
            <person name="Kohler A."/>
            <person name="Kuo A."/>
            <person name="LaButti K."/>
            <person name="Pangilinan J."/>
            <person name="Lipzen A."/>
            <person name="Riley R."/>
            <person name="Andreopoulos W."/>
            <person name="He G."/>
            <person name="Johnson J."/>
            <person name="Nolan M."/>
            <person name="Tritt A."/>
            <person name="Barry K.W."/>
            <person name="Grigoriev I.V."/>
            <person name="Nagy L.G."/>
            <person name="Hibbett D."/>
            <person name="Henrissat B."/>
            <person name="Matheny P.B."/>
            <person name="Labbe J."/>
            <person name="Martin F.M."/>
        </authorList>
    </citation>
    <scope>NUCLEOTIDE SEQUENCE</scope>
    <source>
        <strain evidence="1">FP105234-sp</strain>
    </source>
</reference>
<evidence type="ECO:0000313" key="2">
    <source>
        <dbReference type="Proteomes" id="UP000814033"/>
    </source>
</evidence>
<dbReference type="EMBL" id="MU275971">
    <property type="protein sequence ID" value="KAI0044775.1"/>
    <property type="molecule type" value="Genomic_DNA"/>
</dbReference>
<dbReference type="Proteomes" id="UP000814033">
    <property type="component" value="Unassembled WGS sequence"/>
</dbReference>
<gene>
    <name evidence="1" type="ORF">FA95DRAFT_1680930</name>
</gene>
<comment type="caution">
    <text evidence="1">The sequence shown here is derived from an EMBL/GenBank/DDBJ whole genome shotgun (WGS) entry which is preliminary data.</text>
</comment>
<proteinExistence type="predicted"/>
<organism evidence="1 2">
    <name type="scientific">Auriscalpium vulgare</name>
    <dbReference type="NCBI Taxonomy" id="40419"/>
    <lineage>
        <taxon>Eukaryota</taxon>
        <taxon>Fungi</taxon>
        <taxon>Dikarya</taxon>
        <taxon>Basidiomycota</taxon>
        <taxon>Agaricomycotina</taxon>
        <taxon>Agaricomycetes</taxon>
        <taxon>Russulales</taxon>
        <taxon>Auriscalpiaceae</taxon>
        <taxon>Auriscalpium</taxon>
    </lineage>
</organism>
<protein>
    <submittedName>
        <fullName evidence="1">Uncharacterized protein</fullName>
    </submittedName>
</protein>
<reference evidence="1" key="1">
    <citation type="submission" date="2021-02" db="EMBL/GenBank/DDBJ databases">
        <authorList>
            <consortium name="DOE Joint Genome Institute"/>
            <person name="Ahrendt S."/>
            <person name="Looney B.P."/>
            <person name="Miyauchi S."/>
            <person name="Morin E."/>
            <person name="Drula E."/>
            <person name="Courty P.E."/>
            <person name="Chicoki N."/>
            <person name="Fauchery L."/>
            <person name="Kohler A."/>
            <person name="Kuo A."/>
            <person name="Labutti K."/>
            <person name="Pangilinan J."/>
            <person name="Lipzen A."/>
            <person name="Riley R."/>
            <person name="Andreopoulos W."/>
            <person name="He G."/>
            <person name="Johnson J."/>
            <person name="Barry K.W."/>
            <person name="Grigoriev I.V."/>
            <person name="Nagy L."/>
            <person name="Hibbett D."/>
            <person name="Henrissat B."/>
            <person name="Matheny P.B."/>
            <person name="Labbe J."/>
            <person name="Martin F."/>
        </authorList>
    </citation>
    <scope>NUCLEOTIDE SEQUENCE</scope>
    <source>
        <strain evidence="1">FP105234-sp</strain>
    </source>
</reference>